<organism evidence="2 3">
    <name type="scientific">Methanoculleus thermophilus</name>
    <dbReference type="NCBI Taxonomy" id="2200"/>
    <lineage>
        <taxon>Archaea</taxon>
        <taxon>Methanobacteriati</taxon>
        <taxon>Methanobacteriota</taxon>
        <taxon>Stenosarchaea group</taxon>
        <taxon>Methanomicrobia</taxon>
        <taxon>Methanomicrobiales</taxon>
        <taxon>Methanomicrobiaceae</taxon>
        <taxon>Methanoculleus</taxon>
    </lineage>
</organism>
<dbReference type="AlphaFoldDB" id="A0A1G8Y0N4"/>
<protein>
    <submittedName>
        <fullName evidence="2">Uncharacterized protein</fullName>
    </submittedName>
</protein>
<evidence type="ECO:0000313" key="2">
    <source>
        <dbReference type="EMBL" id="SDJ96353.1"/>
    </source>
</evidence>
<gene>
    <name evidence="2" type="ORF">SAMN04488571_102152</name>
</gene>
<reference evidence="2 3" key="1">
    <citation type="submission" date="2016-10" db="EMBL/GenBank/DDBJ databases">
        <authorList>
            <person name="Varghese N."/>
            <person name="Submissions S."/>
        </authorList>
    </citation>
    <scope>NUCLEOTIDE SEQUENCE [LARGE SCALE GENOMIC DNA]</scope>
    <source>
        <strain evidence="2 3">DSM 2373</strain>
    </source>
</reference>
<keyword evidence="3" id="KW-1185">Reference proteome</keyword>
<dbReference type="STRING" id="2200.GCA_001571405_00506"/>
<proteinExistence type="predicted"/>
<sequence length="44" mass="5085">MTPARRNASRMERCNEIRTAQGSKNRNFGEMLHATYGITSIEER</sequence>
<evidence type="ECO:0000313" key="3">
    <source>
        <dbReference type="Proteomes" id="UP000326500"/>
    </source>
</evidence>
<accession>A0A1G8Y0N4</accession>
<feature type="region of interest" description="Disordered" evidence="1">
    <location>
        <begin position="1"/>
        <end position="26"/>
    </location>
</feature>
<evidence type="ECO:0000256" key="1">
    <source>
        <dbReference type="SAM" id="MobiDB-lite"/>
    </source>
</evidence>
<name>A0A1G8Y0N4_9EURY</name>
<dbReference type="EMBL" id="FNFT01000002">
    <property type="protein sequence ID" value="SDJ96353.1"/>
    <property type="molecule type" value="Genomic_DNA"/>
</dbReference>
<dbReference type="Proteomes" id="UP000326500">
    <property type="component" value="Unassembled WGS sequence"/>
</dbReference>